<protein>
    <submittedName>
        <fullName evidence="1">Uncharacterized protein</fullName>
    </submittedName>
</protein>
<reference evidence="2" key="2">
    <citation type="journal article" date="2013" name="PLoS Genet.">
        <title>Comparative genome structure, secondary metabolite, and effector coding capacity across Cochliobolus pathogens.</title>
        <authorList>
            <person name="Condon B.J."/>
            <person name="Leng Y."/>
            <person name="Wu D."/>
            <person name="Bushley K.E."/>
            <person name="Ohm R.A."/>
            <person name="Otillar R."/>
            <person name="Martin J."/>
            <person name="Schackwitz W."/>
            <person name="Grimwood J."/>
            <person name="MohdZainudin N."/>
            <person name="Xue C."/>
            <person name="Wang R."/>
            <person name="Manning V.A."/>
            <person name="Dhillon B."/>
            <person name="Tu Z.J."/>
            <person name="Steffenson B.J."/>
            <person name="Salamov A."/>
            <person name="Sun H."/>
            <person name="Lowry S."/>
            <person name="LaButti K."/>
            <person name="Han J."/>
            <person name="Copeland A."/>
            <person name="Lindquist E."/>
            <person name="Barry K."/>
            <person name="Schmutz J."/>
            <person name="Baker S.E."/>
            <person name="Ciuffetti L.M."/>
            <person name="Grigoriev I.V."/>
            <person name="Zhong S."/>
            <person name="Turgeon B.G."/>
        </authorList>
    </citation>
    <scope>NUCLEOTIDE SEQUENCE [LARGE SCALE GENOMIC DNA]</scope>
    <source>
        <strain evidence="2">C5 / ATCC 48332 / race O</strain>
    </source>
</reference>
<proteinExistence type="predicted"/>
<keyword evidence="2" id="KW-1185">Reference proteome</keyword>
<name>M2UWU1_COCH5</name>
<sequence length="520" mass="59225">MGSGKVGLDNLPKEICYQIMEELLTLRNTGGMITKLPRTKCPLKHRFKPAIQTQVLRVNRNLYTIGRDVLDHSNKWVIIDMDCAYLLIQWASAFLKMIIVDIDSAQHLPPGMMHIRIKLFVKTSICARSYRRFWPMSMHERQIMLIPASQLSSLVSALRIVELAHVLRRLPGELYRNRITDKEYRVHTEQHGLSICINVNPDYPTSLIRTSLDHFRTLHGPLNEISIIGAPDTQQAQDIEASIPAPRNVATDSTFSEVLLHIVDIIALASLKPQQRCATCIPMLYEQARAMTLNTCHNDTTPWSGWLTPATVSTSPFELLILCASATNLMVHQLRTRSSLVFSDPDLAVARHMAWDSVALLEQTGVRSQLRAFVYLFNGLHCIFSCKARGQRMPDARVLRYGLELLVESRQHVRRLPRGKMFLFSAAYEMCDTVLGLDYGDRFDATVAAVIEDFARWYGRWLGPVKWRVHESFVPRVLRTKGLLGKMRNVSLLTQEELDRYLIIDTLKVDAGAQGDFYLL</sequence>
<accession>M2UWU1</accession>
<dbReference type="Proteomes" id="UP000016936">
    <property type="component" value="Unassembled WGS sequence"/>
</dbReference>
<dbReference type="EMBL" id="KB445575">
    <property type="protein sequence ID" value="EMD92283.1"/>
    <property type="molecule type" value="Genomic_DNA"/>
</dbReference>
<reference evidence="1 2" key="1">
    <citation type="journal article" date="2012" name="PLoS Pathog.">
        <title>Diverse lifestyles and strategies of plant pathogenesis encoded in the genomes of eighteen Dothideomycetes fungi.</title>
        <authorList>
            <person name="Ohm R.A."/>
            <person name="Feau N."/>
            <person name="Henrissat B."/>
            <person name="Schoch C.L."/>
            <person name="Horwitz B.A."/>
            <person name="Barry K.W."/>
            <person name="Condon B.J."/>
            <person name="Copeland A.C."/>
            <person name="Dhillon B."/>
            <person name="Glaser F."/>
            <person name="Hesse C.N."/>
            <person name="Kosti I."/>
            <person name="LaButti K."/>
            <person name="Lindquist E.A."/>
            <person name="Lucas S."/>
            <person name="Salamov A.A."/>
            <person name="Bradshaw R.E."/>
            <person name="Ciuffetti L."/>
            <person name="Hamelin R.C."/>
            <person name="Kema G.H.J."/>
            <person name="Lawrence C."/>
            <person name="Scott J.A."/>
            <person name="Spatafora J.W."/>
            <person name="Turgeon B.G."/>
            <person name="de Wit P.J.G.M."/>
            <person name="Zhong S."/>
            <person name="Goodwin S.B."/>
            <person name="Grigoriev I.V."/>
        </authorList>
    </citation>
    <scope>NUCLEOTIDE SEQUENCE [LARGE SCALE GENOMIC DNA]</scope>
    <source>
        <strain evidence="2">C5 / ATCC 48332 / race O</strain>
    </source>
</reference>
<dbReference type="OrthoDB" id="3691337at2759"/>
<dbReference type="HOGENOM" id="CLU_523708_0_0_1"/>
<dbReference type="AlphaFoldDB" id="M2UWU1"/>
<evidence type="ECO:0000313" key="2">
    <source>
        <dbReference type="Proteomes" id="UP000016936"/>
    </source>
</evidence>
<evidence type="ECO:0000313" key="1">
    <source>
        <dbReference type="EMBL" id="EMD92283.1"/>
    </source>
</evidence>
<organism evidence="1 2">
    <name type="scientific">Cochliobolus heterostrophus (strain C5 / ATCC 48332 / race O)</name>
    <name type="common">Southern corn leaf blight fungus</name>
    <name type="synonym">Bipolaris maydis</name>
    <dbReference type="NCBI Taxonomy" id="701091"/>
    <lineage>
        <taxon>Eukaryota</taxon>
        <taxon>Fungi</taxon>
        <taxon>Dikarya</taxon>
        <taxon>Ascomycota</taxon>
        <taxon>Pezizomycotina</taxon>
        <taxon>Dothideomycetes</taxon>
        <taxon>Pleosporomycetidae</taxon>
        <taxon>Pleosporales</taxon>
        <taxon>Pleosporineae</taxon>
        <taxon>Pleosporaceae</taxon>
        <taxon>Bipolaris</taxon>
    </lineage>
</organism>
<dbReference type="OMA" id="HRMIART"/>
<gene>
    <name evidence="1" type="ORF">COCHEDRAFT_1213355</name>
</gene>